<evidence type="ECO:0000313" key="2">
    <source>
        <dbReference type="EMBL" id="SFG88025.1"/>
    </source>
</evidence>
<reference evidence="3" key="1">
    <citation type="submission" date="2016-10" db="EMBL/GenBank/DDBJ databases">
        <authorList>
            <person name="Varghese N."/>
            <person name="Submissions S."/>
        </authorList>
    </citation>
    <scope>NUCLEOTIDE SEQUENCE [LARGE SCALE GENOMIC DNA]</scope>
    <source>
        <strain evidence="3">DSM 17038</strain>
    </source>
</reference>
<feature type="coiled-coil region" evidence="1">
    <location>
        <begin position="1"/>
        <end position="28"/>
    </location>
</feature>
<evidence type="ECO:0000256" key="1">
    <source>
        <dbReference type="SAM" id="Coils"/>
    </source>
</evidence>
<dbReference type="RefSeq" id="WP_092472184.1">
    <property type="nucleotide sequence ID" value="NZ_FOOX01000011.1"/>
</dbReference>
<proteinExistence type="predicted"/>
<dbReference type="Proteomes" id="UP000199337">
    <property type="component" value="Unassembled WGS sequence"/>
</dbReference>
<sequence length="207" mass="23617">MDKLKDIFEKYEQLAAQAEQSFNEMQQSYGDCVKCAVQCSDCCNAVFGLFPIESAYLNYRFHELDEPAQKEITARLADFEKSLTAMQEKIRDCGDDTEKINEIMATQRIKCPLLNDHHKCSIYAHRPVTCRVYGIPTIINGKIHACWKAGFEKGKSYPAFDLDKIYKELFELSKELLERAGESDLDKAGLLVSMARSIATPRKEILK</sequence>
<dbReference type="Pfam" id="PF03692">
    <property type="entry name" value="CxxCxxCC"/>
    <property type="match status" value="1"/>
</dbReference>
<protein>
    <submittedName>
        <fullName evidence="2">Putative zinc-or iron-chelating domain-containing protein</fullName>
    </submittedName>
</protein>
<organism evidence="2 3">
    <name type="scientific">Desulfotruncus arcticus DSM 17038</name>
    <dbReference type="NCBI Taxonomy" id="1121424"/>
    <lineage>
        <taxon>Bacteria</taxon>
        <taxon>Bacillati</taxon>
        <taxon>Bacillota</taxon>
        <taxon>Clostridia</taxon>
        <taxon>Eubacteriales</taxon>
        <taxon>Desulfallaceae</taxon>
        <taxon>Desulfotruncus</taxon>
    </lineage>
</organism>
<evidence type="ECO:0000313" key="3">
    <source>
        <dbReference type="Proteomes" id="UP000199337"/>
    </source>
</evidence>
<dbReference type="InterPro" id="IPR005358">
    <property type="entry name" value="Puta_zinc/iron-chelating_dom"/>
</dbReference>
<name>A0A1I2VFA6_9FIRM</name>
<keyword evidence="1" id="KW-0175">Coiled coil</keyword>
<dbReference type="AlphaFoldDB" id="A0A1I2VFA6"/>
<dbReference type="STRING" id="341036.SAMN05660649_02991"/>
<dbReference type="EMBL" id="FOOX01000011">
    <property type="protein sequence ID" value="SFG88025.1"/>
    <property type="molecule type" value="Genomic_DNA"/>
</dbReference>
<keyword evidence="3" id="KW-1185">Reference proteome</keyword>
<gene>
    <name evidence="2" type="ORF">SAMN05660649_02991</name>
</gene>
<accession>A0A1I2VFA6</accession>
<dbReference type="OrthoDB" id="9810361at2"/>